<gene>
    <name evidence="3" type="ORF">BTA35_0202065</name>
</gene>
<dbReference type="PANTHER" id="PTHR43155:SF2">
    <property type="entry name" value="CYCLIC DI-GMP PHOSPHODIESTERASE PA4108"/>
    <property type="match status" value="1"/>
</dbReference>
<keyword evidence="1" id="KW-0812">Transmembrane</keyword>
<sequence>MKLIRQGISLQWLIGGAMFCAMLLLSTLLVIQNYQNNKNALLVATAESAKQLSDTLNEKAKRLTGPAQSALQILSYDPLLTAKTLEARQQRLPVLFETLDSNDVLSAIYAGYSTGEFFLLRKLNNQVMLRKFDAPENTAFLLQTLSLRPDGIGQGMKKIWFFYDKNQNLLSKINKPDYEYDPRTRDWFNRALESEDQILTSPYLFFSTREIGITLAKRGHNTQNTIGMDASVTDLAAQIAMLKLTSGSELVAVDEKNNILAHADTEKMIVQEDKYYRMNTLEELESPVLRMISEDNLAANELKRFNTKDQEWYGLWIPITGLSEQNIKVLLAIPSNELLANAKDIILNQTLWTIVVILMLLLLGLYGGARIGRAFRQLTEQVRALSGFDFSSQVQIRSDIKEAKELSRVVGNMSRTIDSFQAISLCLNRENDLEKMLDGVLENLVTATGMSTGAIYLYQPEKHHFSLTSTTVETGFPEVLTEQGQDDSSILHHTLEQLETPKNSLVISLRKRDNSLEGLLVMHWKKAPKNKKALIRFVSELAGSAAVAIETRRLIDGQKELIEGILHLLADAIDAKSPYTSGHCERVPQLALQLIDTLSEQTEGRFADFSLSTQDKEAFRIAAWLHDCGKILSPEHVIDKATRLETIFNRIHEIRTRFEVLWRDAEIHYWQQRAAGEPEDELKIELEQRQQQLQAQFYLIAKANEGAESTSADAAAQIHEIGDQTWLRHFDNTLGLAHEELTRLLKTPQPTLPAKEKLLEDKPEHIMSWDEKRRPPVESNNPDNIWGFDMQLPEYSVNFGERYNLTIPFGTLTNEERFKINEHIVHTIIMLSTLPLPDHLKRIPEIAGNHHERTDGQGYPRKLLSHEMAPEEKVMAVADIFEALTASDRPYKKPKTVSESLSIMVNMSLNGHIDSELLSTLLQAKSFSGYANEFLSEEQNDKVDYPALIEQLNTPQP</sequence>
<dbReference type="InterPro" id="IPR029016">
    <property type="entry name" value="GAF-like_dom_sf"/>
</dbReference>
<name>A0A1T1HEU1_OCELI</name>
<comment type="caution">
    <text evidence="3">The sequence shown here is derived from an EMBL/GenBank/DDBJ whole genome shotgun (WGS) entry which is preliminary data.</text>
</comment>
<dbReference type="SUPFAM" id="SSF55781">
    <property type="entry name" value="GAF domain-like"/>
    <property type="match status" value="1"/>
</dbReference>
<dbReference type="Proteomes" id="UP000190064">
    <property type="component" value="Unassembled WGS sequence"/>
</dbReference>
<dbReference type="SMART" id="SM00471">
    <property type="entry name" value="HDc"/>
    <property type="match status" value="1"/>
</dbReference>
<keyword evidence="1" id="KW-0472">Membrane</keyword>
<dbReference type="CDD" id="cd00077">
    <property type="entry name" value="HDc"/>
    <property type="match status" value="1"/>
</dbReference>
<feature type="transmembrane region" description="Helical" evidence="1">
    <location>
        <begin position="351"/>
        <end position="369"/>
    </location>
</feature>
<evidence type="ECO:0000256" key="1">
    <source>
        <dbReference type="SAM" id="Phobius"/>
    </source>
</evidence>
<feature type="domain" description="HD-GYP" evidence="2">
    <location>
        <begin position="734"/>
        <end position="936"/>
    </location>
</feature>
<dbReference type="EMBL" id="MTSD02000001">
    <property type="protein sequence ID" value="OOV88325.1"/>
    <property type="molecule type" value="Genomic_DNA"/>
</dbReference>
<dbReference type="STRING" id="966.BTA35_0202065"/>
<dbReference type="Pfam" id="PF13487">
    <property type="entry name" value="HD_5"/>
    <property type="match status" value="1"/>
</dbReference>
<reference evidence="3" key="1">
    <citation type="submission" date="2017-02" db="EMBL/GenBank/DDBJ databases">
        <title>Draft Genome Sequence of the Salt Water Bacterium Oceanospirillum linum ATCC 11336.</title>
        <authorList>
            <person name="Trachtenberg A.M."/>
            <person name="Carney J.G."/>
            <person name="Linnane J.D."/>
            <person name="Rheaume B.A."/>
            <person name="Pitts N.L."/>
            <person name="Mykles D.L."/>
            <person name="Maclea K.S."/>
        </authorList>
    </citation>
    <scope>NUCLEOTIDE SEQUENCE [LARGE SCALE GENOMIC DNA]</scope>
    <source>
        <strain evidence="3">ATCC 11336</strain>
    </source>
</reference>
<dbReference type="RefSeq" id="WP_077242758.1">
    <property type="nucleotide sequence ID" value="NZ_FXTS01000001.1"/>
</dbReference>
<dbReference type="InterPro" id="IPR037522">
    <property type="entry name" value="HD_GYP_dom"/>
</dbReference>
<protein>
    <recommendedName>
        <fullName evidence="2">HD-GYP domain-containing protein</fullName>
    </recommendedName>
</protein>
<dbReference type="Gene3D" id="6.10.340.10">
    <property type="match status" value="1"/>
</dbReference>
<dbReference type="Gene3D" id="1.10.3210.10">
    <property type="entry name" value="Hypothetical protein af1432"/>
    <property type="match status" value="2"/>
</dbReference>
<evidence type="ECO:0000313" key="4">
    <source>
        <dbReference type="Proteomes" id="UP000190064"/>
    </source>
</evidence>
<keyword evidence="4" id="KW-1185">Reference proteome</keyword>
<keyword evidence="1" id="KW-1133">Transmembrane helix</keyword>
<evidence type="ECO:0000259" key="2">
    <source>
        <dbReference type="PROSITE" id="PS51832"/>
    </source>
</evidence>
<proteinExistence type="predicted"/>
<dbReference type="InterPro" id="IPR003607">
    <property type="entry name" value="HD/PDEase_dom"/>
</dbReference>
<evidence type="ECO:0000313" key="3">
    <source>
        <dbReference type="EMBL" id="OOV88325.1"/>
    </source>
</evidence>
<dbReference type="GO" id="GO:0008081">
    <property type="term" value="F:phosphoric diester hydrolase activity"/>
    <property type="evidence" value="ECO:0007669"/>
    <property type="project" value="UniProtKB-ARBA"/>
</dbReference>
<dbReference type="SUPFAM" id="SSF109604">
    <property type="entry name" value="HD-domain/PDEase-like"/>
    <property type="match status" value="2"/>
</dbReference>
<feature type="transmembrane region" description="Helical" evidence="1">
    <location>
        <begin position="12"/>
        <end position="31"/>
    </location>
</feature>
<dbReference type="PROSITE" id="PS51832">
    <property type="entry name" value="HD_GYP"/>
    <property type="match status" value="1"/>
</dbReference>
<organism evidence="3 4">
    <name type="scientific">Oceanospirillum linum</name>
    <dbReference type="NCBI Taxonomy" id="966"/>
    <lineage>
        <taxon>Bacteria</taxon>
        <taxon>Pseudomonadati</taxon>
        <taxon>Pseudomonadota</taxon>
        <taxon>Gammaproteobacteria</taxon>
        <taxon>Oceanospirillales</taxon>
        <taxon>Oceanospirillaceae</taxon>
        <taxon>Oceanospirillum</taxon>
    </lineage>
</organism>
<dbReference type="PANTHER" id="PTHR43155">
    <property type="entry name" value="CYCLIC DI-GMP PHOSPHODIESTERASE PA4108-RELATED"/>
    <property type="match status" value="1"/>
</dbReference>
<accession>A0A1T1HEU1</accession>
<dbReference type="Gene3D" id="3.30.450.20">
    <property type="entry name" value="PAS domain"/>
    <property type="match status" value="1"/>
</dbReference>
<dbReference type="AlphaFoldDB" id="A0A1T1HEU1"/>
<dbReference type="Gene3D" id="3.30.450.40">
    <property type="match status" value="1"/>
</dbReference>